<protein>
    <submittedName>
        <fullName evidence="1">DUF2280 domain-containing protein</fullName>
    </submittedName>
</protein>
<comment type="caution">
    <text evidence="1">The sequence shown here is derived from an EMBL/GenBank/DDBJ whole genome shotgun (WGS) entry which is preliminary data.</text>
</comment>
<gene>
    <name evidence="1" type="ORF">Q8A70_18690</name>
</gene>
<dbReference type="Proteomes" id="UP001230156">
    <property type="component" value="Unassembled WGS sequence"/>
</dbReference>
<dbReference type="EMBL" id="JAUYVI010000005">
    <property type="protein sequence ID" value="MDQ7249724.1"/>
    <property type="molecule type" value="Genomic_DNA"/>
</dbReference>
<evidence type="ECO:0000313" key="1">
    <source>
        <dbReference type="EMBL" id="MDQ7249724.1"/>
    </source>
</evidence>
<organism evidence="1 2">
    <name type="scientific">Dongia sedimenti</name>
    <dbReference type="NCBI Taxonomy" id="3064282"/>
    <lineage>
        <taxon>Bacteria</taxon>
        <taxon>Pseudomonadati</taxon>
        <taxon>Pseudomonadota</taxon>
        <taxon>Alphaproteobacteria</taxon>
        <taxon>Rhodospirillales</taxon>
        <taxon>Dongiaceae</taxon>
        <taxon>Dongia</taxon>
    </lineage>
</organism>
<evidence type="ECO:0000313" key="2">
    <source>
        <dbReference type="Proteomes" id="UP001230156"/>
    </source>
</evidence>
<keyword evidence="2" id="KW-1185">Reference proteome</keyword>
<reference evidence="2" key="1">
    <citation type="submission" date="2023-08" db="EMBL/GenBank/DDBJ databases">
        <title>Rhodospirillaceae gen. nov., a novel taxon isolated from the Yangtze River Yuezi River estuary sludge.</title>
        <authorList>
            <person name="Ruan L."/>
        </authorList>
    </citation>
    <scope>NUCLEOTIDE SEQUENCE [LARGE SCALE GENOMIC DNA]</scope>
    <source>
        <strain evidence="2">R-7</strain>
    </source>
</reference>
<accession>A0ABU0YPU0</accession>
<name>A0ABU0YPU0_9PROT</name>
<sequence>METIEELIARLKQRQSAAAEAKAPSTFTGPLQDQESMPTLTDEIKEFIVKGLACFDTPSQVVDAVKVTFGIEVSRQQVYVYSLTCSQPPSPRWRELYAATRQAYLREVAEIGIAQKAVRLAMLDRMAQHAMAHNRTNQAAEFLEQAAKECGGIYENRRPIVLQLPMPEPTVTQPSALPNGHAGMIEAMSLRQLPDRSGAAGT</sequence>
<dbReference type="InterPro" id="IPR018738">
    <property type="entry name" value="DUF2280"/>
</dbReference>
<dbReference type="Pfam" id="PF10045">
    <property type="entry name" value="DUF2280"/>
    <property type="match status" value="1"/>
</dbReference>
<proteinExistence type="predicted"/>
<dbReference type="RefSeq" id="WP_379957988.1">
    <property type="nucleotide sequence ID" value="NZ_JAUYVI010000005.1"/>
</dbReference>